<evidence type="ECO:0000256" key="1">
    <source>
        <dbReference type="ARBA" id="ARBA00022553"/>
    </source>
</evidence>
<dbReference type="SMART" id="SM00228">
    <property type="entry name" value="PDZ"/>
    <property type="match status" value="1"/>
</dbReference>
<dbReference type="GO" id="GO:0030154">
    <property type="term" value="P:cell differentiation"/>
    <property type="evidence" value="ECO:0007669"/>
    <property type="project" value="UniProtKB-KW"/>
</dbReference>
<dbReference type="InterPro" id="IPR001478">
    <property type="entry name" value="PDZ"/>
</dbReference>
<evidence type="ECO:0000256" key="9">
    <source>
        <dbReference type="SAM" id="MobiDB-lite"/>
    </source>
</evidence>
<keyword evidence="5" id="KW-0221">Differentiation</keyword>
<feature type="domain" description="PDZ" evidence="11">
    <location>
        <begin position="79"/>
        <end position="165"/>
    </location>
</feature>
<dbReference type="InterPro" id="IPR039032">
    <property type="entry name" value="Rim-like"/>
</dbReference>
<proteinExistence type="predicted"/>
<keyword evidence="7" id="KW-0770">Synapse</keyword>
<organism evidence="12 13">
    <name type="scientific">Delphinapterus leucas</name>
    <name type="common">Beluga whale</name>
    <dbReference type="NCBI Taxonomy" id="9749"/>
    <lineage>
        <taxon>Eukaryota</taxon>
        <taxon>Metazoa</taxon>
        <taxon>Chordata</taxon>
        <taxon>Craniata</taxon>
        <taxon>Vertebrata</taxon>
        <taxon>Euteleostomi</taxon>
        <taxon>Mammalia</taxon>
        <taxon>Eutheria</taxon>
        <taxon>Laurasiatheria</taxon>
        <taxon>Artiodactyla</taxon>
        <taxon>Whippomorpha</taxon>
        <taxon>Cetacea</taxon>
        <taxon>Odontoceti</taxon>
        <taxon>Monodontidae</taxon>
        <taxon>Delphinapterus</taxon>
    </lineage>
</organism>
<dbReference type="Gene3D" id="2.60.40.150">
    <property type="entry name" value="C2 domain"/>
    <property type="match status" value="2"/>
</dbReference>
<dbReference type="SMART" id="SM00239">
    <property type="entry name" value="C2"/>
    <property type="match status" value="2"/>
</dbReference>
<evidence type="ECO:0000259" key="11">
    <source>
        <dbReference type="PROSITE" id="PS50106"/>
    </source>
</evidence>
<dbReference type="CDD" id="cd04028">
    <property type="entry name" value="C2B_RIM1alpha"/>
    <property type="match status" value="1"/>
</dbReference>
<dbReference type="GO" id="GO:2000300">
    <property type="term" value="P:regulation of synaptic vesicle exocytosis"/>
    <property type="evidence" value="ECO:0007669"/>
    <property type="project" value="TreeGrafter"/>
</dbReference>
<dbReference type="InterPro" id="IPR036034">
    <property type="entry name" value="PDZ_sf"/>
</dbReference>
<dbReference type="GO" id="GO:0031267">
    <property type="term" value="F:small GTPase binding"/>
    <property type="evidence" value="ECO:0007669"/>
    <property type="project" value="InterPro"/>
</dbReference>
<keyword evidence="1" id="KW-0597">Phosphoprotein</keyword>
<dbReference type="GO" id="GO:0044325">
    <property type="term" value="F:transmembrane transporter binding"/>
    <property type="evidence" value="ECO:0007669"/>
    <property type="project" value="TreeGrafter"/>
</dbReference>
<feature type="region of interest" description="Disordered" evidence="9">
    <location>
        <begin position="516"/>
        <end position="696"/>
    </location>
</feature>
<feature type="compositionally biased region" description="Low complexity" evidence="9">
    <location>
        <begin position="174"/>
        <end position="190"/>
    </location>
</feature>
<dbReference type="InterPro" id="IPR000008">
    <property type="entry name" value="C2_dom"/>
</dbReference>
<dbReference type="FunFam" id="2.30.42.10:FF:000003">
    <property type="entry name" value="Regulating synaptic membrane exocytosis protein 1, putative"/>
    <property type="match status" value="1"/>
</dbReference>
<dbReference type="GO" id="GO:0042391">
    <property type="term" value="P:regulation of membrane potential"/>
    <property type="evidence" value="ECO:0007669"/>
    <property type="project" value="TreeGrafter"/>
</dbReference>
<dbReference type="InterPro" id="IPR035892">
    <property type="entry name" value="C2_domain_sf"/>
</dbReference>
<dbReference type="CTD" id="22999"/>
<dbReference type="GO" id="GO:0050806">
    <property type="term" value="P:positive regulation of synaptic transmission"/>
    <property type="evidence" value="ECO:0007669"/>
    <property type="project" value="TreeGrafter"/>
</dbReference>
<dbReference type="AlphaFoldDB" id="A0A2Y9PLK4"/>
<dbReference type="CDD" id="cd04031">
    <property type="entry name" value="C2A_RIM1alpha"/>
    <property type="match status" value="1"/>
</dbReference>
<accession>A0A2Y9PLK4</accession>
<dbReference type="Pfam" id="PF00595">
    <property type="entry name" value="PDZ"/>
    <property type="match status" value="1"/>
</dbReference>
<dbReference type="CDD" id="cd06714">
    <property type="entry name" value="PDZ_RIM-like"/>
    <property type="match status" value="1"/>
</dbReference>
<keyword evidence="12" id="KW-1185">Reference proteome</keyword>
<evidence type="ECO:0000256" key="3">
    <source>
        <dbReference type="ARBA" id="ARBA00022737"/>
    </source>
</evidence>
<dbReference type="Proteomes" id="UP000248483">
    <property type="component" value="Unplaced"/>
</dbReference>
<dbReference type="SUPFAM" id="SSF50156">
    <property type="entry name" value="PDZ domain-like"/>
    <property type="match status" value="1"/>
</dbReference>
<dbReference type="GO" id="GO:0048791">
    <property type="term" value="P:calcium ion-regulated exocytosis of neurotransmitter"/>
    <property type="evidence" value="ECO:0007669"/>
    <property type="project" value="TreeGrafter"/>
</dbReference>
<evidence type="ECO:0000256" key="7">
    <source>
        <dbReference type="ARBA" id="ARBA00023018"/>
    </source>
</evidence>
<gene>
    <name evidence="13" type="primary">RIMS1</name>
</gene>
<dbReference type="RefSeq" id="XP_022446146.1">
    <property type="nucleotide sequence ID" value="XM_022590438.2"/>
</dbReference>
<feature type="compositionally biased region" description="Polar residues" evidence="9">
    <location>
        <begin position="408"/>
        <end position="417"/>
    </location>
</feature>
<sequence>MCAPGIPVSSEGWEDVKAADPEEGTMEAPRAGAGDLDYYWLDPATWHSRETSPISSHPVTWQPSKEGDRLIGRVILNKRTTMPKESGALLGLKVVGGKMTDVGRLGAFITKVKKGSLADVVGHLRAGDEVLEWNGKPLPGATNEEVYNIILESKSEPQVEIIVSRPIGDIPRIPESSHPPLESSSSSFESQKMERPSISVISPTSPGALKDAPQVLPGQLSVKLWYDKVGHQLIVNVLQATDLPPRVDGRPRNPYVKMYFLPDRSDKSKRRTKTVKKVLEPKWNQTFVYSHVHRRDFRERMLEITVWDQPRVQEEESEFLGEILIELETALLDDEPHWYKLQTHDESSLPLPQPSPFMPRRHVHGESASKKLQRSQRISDSDISDYEVDDAIGVVPPGYRSGARESKPSTLTVPEQQRTTHHRSRSVSPHRGDDQGRPRSRLPNVPLQRSLDEIHPTRRSRSPTRHHDVSCSPVGHRPGDVDSQCLSEQDSELLMLPRAKRGRSAECLHTTSDLQPSLDRARSASTNCLRPDASLHSPERERHSRKSERSSTQKQTRKGTASDAERVLPPCLSRRGYAAPRATDQLVLRGKHPARSRSSEHPSVRTLCSMHHLAPGGSAPPSPLLTRVHRQASPTRSPPADTAFGSPRGRQLPQVPGRSGSAEQASLVVEERTRQMKMKVHRFKQTTGSGSSRELDREQYSKYNVHTDQYRSCDSVSARSSDSDVSDVSAISRTSSTSFLSEQSERPRGRTSSFTPKMQGRRMGTSGRAITKSTSVSGEMYTLEHNDGSQSDTAVGTVGTGGKKRRSSLSAKVVAIVTRRSRSTSQLSQTESGHKKLKSTIQRSTETGMAAEMRKMVRQPSRESTDGSINSYSSEGNLIFPGVRLGVDSQFSDFLDGLGPAQLVGRQTLATPAMGDIQIGMEDKKGQLEVEVIRARSLTQKPGSKSTPAPYVKVYLLENGACIAKKKTRIARKTLDPLYQQSLVFDESPQGKVLQVIVWGDYGRMDHKCFMGVAQILLEELDLSSMVIGWYKLFPPSSLVEPTLTPLTRRASQSSLESSTGPPCIRS</sequence>
<feature type="region of interest" description="Disordered" evidence="9">
    <location>
        <begin position="820"/>
        <end position="849"/>
    </location>
</feature>
<dbReference type="GO" id="GO:0042734">
    <property type="term" value="C:presynaptic membrane"/>
    <property type="evidence" value="ECO:0007669"/>
    <property type="project" value="TreeGrafter"/>
</dbReference>
<feature type="domain" description="C2" evidence="10">
    <location>
        <begin position="913"/>
        <end position="1031"/>
    </location>
</feature>
<dbReference type="GO" id="GO:0048167">
    <property type="term" value="P:regulation of synaptic plasticity"/>
    <property type="evidence" value="ECO:0007669"/>
    <property type="project" value="TreeGrafter"/>
</dbReference>
<feature type="region of interest" description="Disordered" evidence="9">
    <location>
        <begin position="1"/>
        <end position="30"/>
    </location>
</feature>
<feature type="compositionally biased region" description="Basic and acidic residues" evidence="9">
    <location>
        <begin position="537"/>
        <end position="551"/>
    </location>
</feature>
<feature type="region of interest" description="Disordered" evidence="9">
    <location>
        <begin position="783"/>
        <end position="806"/>
    </location>
</feature>
<dbReference type="PROSITE" id="PS50106">
    <property type="entry name" value="PDZ"/>
    <property type="match status" value="1"/>
</dbReference>
<feature type="region of interest" description="Disordered" evidence="9">
    <location>
        <begin position="709"/>
        <end position="767"/>
    </location>
</feature>
<evidence type="ECO:0000256" key="8">
    <source>
        <dbReference type="ARBA" id="ARBA00034103"/>
    </source>
</evidence>
<dbReference type="GeneID" id="111183251"/>
<keyword evidence="4" id="KW-0863">Zinc-finger</keyword>
<evidence type="ECO:0000256" key="4">
    <source>
        <dbReference type="ARBA" id="ARBA00022771"/>
    </source>
</evidence>
<dbReference type="PROSITE" id="PS50004">
    <property type="entry name" value="C2"/>
    <property type="match status" value="2"/>
</dbReference>
<evidence type="ECO:0000256" key="5">
    <source>
        <dbReference type="ARBA" id="ARBA00022782"/>
    </source>
</evidence>
<feature type="domain" description="C2" evidence="10">
    <location>
        <begin position="216"/>
        <end position="339"/>
    </location>
</feature>
<protein>
    <submittedName>
        <fullName evidence="13">Regulating synaptic membrane exocytosis protein 1 isoform X38</fullName>
    </submittedName>
</protein>
<evidence type="ECO:0000313" key="12">
    <source>
        <dbReference type="Proteomes" id="UP000248483"/>
    </source>
</evidence>
<dbReference type="PANTHER" id="PTHR12157">
    <property type="entry name" value="REGULATING SYNAPTIC MEMBRANE EXOCYTOSIS PROTEIN"/>
    <property type="match status" value="1"/>
</dbReference>
<dbReference type="Gene3D" id="2.30.42.10">
    <property type="match status" value="1"/>
</dbReference>
<keyword evidence="3" id="KW-0677">Repeat</keyword>
<dbReference type="GO" id="GO:0008270">
    <property type="term" value="F:zinc ion binding"/>
    <property type="evidence" value="ECO:0007669"/>
    <property type="project" value="UniProtKB-KW"/>
</dbReference>
<dbReference type="SUPFAM" id="SSF49562">
    <property type="entry name" value="C2 domain (Calcium/lipid-binding domain, CaLB)"/>
    <property type="match status" value="2"/>
</dbReference>
<comment type="subcellular location">
    <subcellularLocation>
        <location evidence="8">Synapse</location>
    </subcellularLocation>
</comment>
<dbReference type="FunFam" id="2.60.40.150:FF:000003">
    <property type="entry name" value="Regulating synaptic membrane exocytosis protein 2"/>
    <property type="match status" value="1"/>
</dbReference>
<keyword evidence="2" id="KW-0479">Metal-binding</keyword>
<reference evidence="13" key="1">
    <citation type="submission" date="2025-08" db="UniProtKB">
        <authorList>
            <consortium name="RefSeq"/>
        </authorList>
    </citation>
    <scope>IDENTIFICATION</scope>
    <source>
        <tissue evidence="13">Blood</tissue>
    </source>
</reference>
<dbReference type="Pfam" id="PF00168">
    <property type="entry name" value="C2"/>
    <property type="match status" value="2"/>
</dbReference>
<keyword evidence="6" id="KW-0862">Zinc</keyword>
<name>A0A2Y9PLK4_DELLE</name>
<feature type="region of interest" description="Disordered" evidence="9">
    <location>
        <begin position="172"/>
        <end position="206"/>
    </location>
</feature>
<evidence type="ECO:0000259" key="10">
    <source>
        <dbReference type="PROSITE" id="PS50004"/>
    </source>
</evidence>
<dbReference type="PANTHER" id="PTHR12157:SF18">
    <property type="entry name" value="REGULATING SYNAPTIC MEMBRANE EXOCYTOSIS PROTEIN 1"/>
    <property type="match status" value="1"/>
</dbReference>
<evidence type="ECO:0000256" key="6">
    <source>
        <dbReference type="ARBA" id="ARBA00022833"/>
    </source>
</evidence>
<evidence type="ECO:0000313" key="13">
    <source>
        <dbReference type="RefSeq" id="XP_022446146.1"/>
    </source>
</evidence>
<evidence type="ECO:0000256" key="2">
    <source>
        <dbReference type="ARBA" id="ARBA00022723"/>
    </source>
</evidence>
<feature type="compositionally biased region" description="Basic residues" evidence="9">
    <location>
        <begin position="675"/>
        <end position="684"/>
    </location>
</feature>
<feature type="region of interest" description="Disordered" evidence="9">
    <location>
        <begin position="344"/>
        <end position="484"/>
    </location>
</feature>
<dbReference type="FunFam" id="2.60.40.150:FF:000001">
    <property type="entry name" value="Regulating synaptic membrane exocytosis 3, isoform CRA_a"/>
    <property type="match status" value="1"/>
</dbReference>
<dbReference type="GO" id="GO:0048788">
    <property type="term" value="C:cytoskeleton of presynaptic active zone"/>
    <property type="evidence" value="ECO:0007669"/>
    <property type="project" value="TreeGrafter"/>
</dbReference>